<protein>
    <submittedName>
        <fullName evidence="2">Sulfurtransferase-like selenium metabolism protein YedF</fullName>
    </submittedName>
</protein>
<dbReference type="InterPro" id="IPR027396">
    <property type="entry name" value="DsrEFH-like"/>
</dbReference>
<dbReference type="InterPro" id="IPR001455">
    <property type="entry name" value="TusA-like"/>
</dbReference>
<dbReference type="SUPFAM" id="SSF75169">
    <property type="entry name" value="DsrEFH-like"/>
    <property type="match status" value="1"/>
</dbReference>
<proteinExistence type="predicted"/>
<keyword evidence="3" id="KW-1185">Reference proteome</keyword>
<dbReference type="InterPro" id="IPR036868">
    <property type="entry name" value="TusA-like_sf"/>
</dbReference>
<sequence>MLEFDYRGHACPYPVIETRKQMLANAADKLTVLVDDDVCRDNVTRLAGKMGYQATAVAIPDGYRMELLPSAGQAEAAGPAPQTAAIGATVIYCGSDRMGSGDDDLGRVLLKNFLMTQLEIDPLPAAILFVNSAIHLVCSGSEVLETLEALKTAGVDIASCGLCLDFYHRKDQLKVGRITNMLDIVDIQHQAGRVIAP</sequence>
<dbReference type="AlphaFoldDB" id="A0A8J6QMR3"/>
<organism evidence="2 3">
    <name type="scientific">Pelovirga terrestris</name>
    <dbReference type="NCBI Taxonomy" id="2771352"/>
    <lineage>
        <taxon>Bacteria</taxon>
        <taxon>Pseudomonadati</taxon>
        <taxon>Thermodesulfobacteriota</taxon>
        <taxon>Desulfuromonadia</taxon>
        <taxon>Geobacterales</taxon>
        <taxon>Geobacteraceae</taxon>
        <taxon>Pelovirga</taxon>
    </lineage>
</organism>
<gene>
    <name evidence="2" type="primary">yedF</name>
    <name evidence="2" type="ORF">ICT70_06180</name>
</gene>
<name>A0A8J6QMR3_9BACT</name>
<dbReference type="Gene3D" id="3.30.110.40">
    <property type="entry name" value="TusA-like domain"/>
    <property type="match status" value="1"/>
</dbReference>
<evidence type="ECO:0000259" key="1">
    <source>
        <dbReference type="Pfam" id="PF01206"/>
    </source>
</evidence>
<dbReference type="InterPro" id="IPR019870">
    <property type="entry name" value="Se_metab_YedF"/>
</dbReference>
<evidence type="ECO:0000313" key="2">
    <source>
        <dbReference type="EMBL" id="MBD1400252.1"/>
    </source>
</evidence>
<dbReference type="NCBIfam" id="TIGR03527">
    <property type="entry name" value="selenium_YedF"/>
    <property type="match status" value="1"/>
</dbReference>
<comment type="caution">
    <text evidence="2">The sequence shown here is derived from an EMBL/GenBank/DDBJ whole genome shotgun (WGS) entry which is preliminary data.</text>
</comment>
<evidence type="ECO:0000313" key="3">
    <source>
        <dbReference type="Proteomes" id="UP000632828"/>
    </source>
</evidence>
<reference evidence="2" key="1">
    <citation type="submission" date="2020-09" db="EMBL/GenBank/DDBJ databases">
        <title>Pelobacter alkaliphilus sp. nov., a novel anaerobic arsenate-reducing bacterium from terrestrial mud volcano.</title>
        <authorList>
            <person name="Khomyakova M.A."/>
            <person name="Merkel A.Y."/>
            <person name="Slobodkin A.I."/>
        </authorList>
    </citation>
    <scope>NUCLEOTIDE SEQUENCE</scope>
    <source>
        <strain evidence="2">M08fum</strain>
    </source>
</reference>
<dbReference type="SUPFAM" id="SSF64307">
    <property type="entry name" value="SirA-like"/>
    <property type="match status" value="1"/>
</dbReference>
<feature type="domain" description="UPF0033" evidence="1">
    <location>
        <begin position="4"/>
        <end position="62"/>
    </location>
</feature>
<dbReference type="RefSeq" id="WP_191154521.1">
    <property type="nucleotide sequence ID" value="NZ_JACWUN010000005.1"/>
</dbReference>
<dbReference type="Proteomes" id="UP000632828">
    <property type="component" value="Unassembled WGS sequence"/>
</dbReference>
<dbReference type="Pfam" id="PF01206">
    <property type="entry name" value="TusA"/>
    <property type="match status" value="1"/>
</dbReference>
<accession>A0A8J6QMR3</accession>
<dbReference type="EMBL" id="JACWUN010000005">
    <property type="protein sequence ID" value="MBD1400252.1"/>
    <property type="molecule type" value="Genomic_DNA"/>
</dbReference>